<reference evidence="2 3" key="1">
    <citation type="journal article" date="2015" name="Nature">
        <title>rRNA introns, odd ribosomes, and small enigmatic genomes across a large radiation of phyla.</title>
        <authorList>
            <person name="Brown C.T."/>
            <person name="Hug L.A."/>
            <person name="Thomas B.C."/>
            <person name="Sharon I."/>
            <person name="Castelle C.J."/>
            <person name="Singh A."/>
            <person name="Wilkins M.J."/>
            <person name="Williams K.H."/>
            <person name="Banfield J.F."/>
        </authorList>
    </citation>
    <scope>NUCLEOTIDE SEQUENCE [LARGE SCALE GENOMIC DNA]</scope>
</reference>
<accession>A0A0G0K9X2</accession>
<sequence>MLKTLEKIDKFYLLYISVMVIMAGIAIYTFQSLFKSFIDLNEVVSDASSQDSRVNEQQLDEAYDFVFSKNPVKLEIR</sequence>
<gene>
    <name evidence="2" type="ORF">US62_C0007G0014</name>
</gene>
<keyword evidence="1" id="KW-0472">Membrane</keyword>
<feature type="transmembrane region" description="Helical" evidence="1">
    <location>
        <begin position="12"/>
        <end position="30"/>
    </location>
</feature>
<protein>
    <submittedName>
        <fullName evidence="2">Uncharacterized protein</fullName>
    </submittedName>
</protein>
<name>A0A0G0K9X2_9BACT</name>
<evidence type="ECO:0000313" key="2">
    <source>
        <dbReference type="EMBL" id="KKQ45939.1"/>
    </source>
</evidence>
<proteinExistence type="predicted"/>
<evidence type="ECO:0000313" key="3">
    <source>
        <dbReference type="Proteomes" id="UP000034603"/>
    </source>
</evidence>
<evidence type="ECO:0000256" key="1">
    <source>
        <dbReference type="SAM" id="Phobius"/>
    </source>
</evidence>
<dbReference type="AlphaFoldDB" id="A0A0G0K9X2"/>
<keyword evidence="1" id="KW-1133">Transmembrane helix</keyword>
<comment type="caution">
    <text evidence="2">The sequence shown here is derived from an EMBL/GenBank/DDBJ whole genome shotgun (WGS) entry which is preliminary data.</text>
</comment>
<dbReference type="EMBL" id="LBTR01000007">
    <property type="protein sequence ID" value="KKQ45939.1"/>
    <property type="molecule type" value="Genomic_DNA"/>
</dbReference>
<keyword evidence="1" id="KW-0812">Transmembrane</keyword>
<organism evidence="2 3">
    <name type="scientific">Candidatus Woesebacteria bacterium GW2011_GWA1_37_8</name>
    <dbReference type="NCBI Taxonomy" id="1618546"/>
    <lineage>
        <taxon>Bacteria</taxon>
        <taxon>Candidatus Woeseibacteriota</taxon>
    </lineage>
</organism>
<dbReference type="Proteomes" id="UP000034603">
    <property type="component" value="Unassembled WGS sequence"/>
</dbReference>